<keyword evidence="7 16" id="KW-1003">Cell membrane</keyword>
<gene>
    <name evidence="16" type="primary">oadG</name>
    <name evidence="18" type="ORF">C6Y40_09985</name>
</gene>
<evidence type="ECO:0000256" key="1">
    <source>
        <dbReference type="ARBA" id="ARBA00001959"/>
    </source>
</evidence>
<evidence type="ECO:0000256" key="12">
    <source>
        <dbReference type="ARBA" id="ARBA00023065"/>
    </source>
</evidence>
<keyword evidence="19" id="KW-1185">Reference proteome</keyword>
<keyword evidence="10 16" id="KW-1133">Transmembrane helix</keyword>
<keyword evidence="12 16" id="KW-0406">Ion transport</keyword>
<evidence type="ECO:0000313" key="19">
    <source>
        <dbReference type="Proteomes" id="UP000238949"/>
    </source>
</evidence>
<evidence type="ECO:0000256" key="17">
    <source>
        <dbReference type="RuleBase" id="RU004278"/>
    </source>
</evidence>
<dbReference type="Proteomes" id="UP000238949">
    <property type="component" value="Unassembled WGS sequence"/>
</dbReference>
<dbReference type="GO" id="GO:0036376">
    <property type="term" value="P:sodium ion export across plasma membrane"/>
    <property type="evidence" value="ECO:0007669"/>
    <property type="project" value="InterPro"/>
</dbReference>
<feature type="transmembrane region" description="Helical" evidence="16 17">
    <location>
        <begin position="12"/>
        <end position="34"/>
    </location>
</feature>
<dbReference type="GO" id="GO:0008948">
    <property type="term" value="F:oxaloacetate decarboxylase activity"/>
    <property type="evidence" value="ECO:0007669"/>
    <property type="project" value="UniProtKB-UniRule"/>
</dbReference>
<organism evidence="18 19">
    <name type="scientific">Alteromonas alba</name>
    <dbReference type="NCBI Taxonomy" id="2079529"/>
    <lineage>
        <taxon>Bacteria</taxon>
        <taxon>Pseudomonadati</taxon>
        <taxon>Pseudomonadota</taxon>
        <taxon>Gammaproteobacteria</taxon>
        <taxon>Alteromonadales</taxon>
        <taxon>Alteromonadaceae</taxon>
        <taxon>Alteromonas/Salinimonas group</taxon>
        <taxon>Alteromonas</taxon>
    </lineage>
</organism>
<keyword evidence="9 16" id="KW-1278">Translocase</keyword>
<name>A0A2S9VBP3_9ALTE</name>
<dbReference type="GO" id="GO:0005886">
    <property type="term" value="C:plasma membrane"/>
    <property type="evidence" value="ECO:0007669"/>
    <property type="project" value="UniProtKB-SubCell"/>
</dbReference>
<keyword evidence="8 16" id="KW-0812">Transmembrane</keyword>
<sequence>MTTPISELLMEAGNLLLVGMGFVFVFLTILIFAVNALKAFCERFPGQEPQSPVRASGTKATSTAAADNNVIAAISAAVHAHRNAKNK</sequence>
<evidence type="ECO:0000256" key="13">
    <source>
        <dbReference type="ARBA" id="ARBA00023136"/>
    </source>
</evidence>
<dbReference type="AlphaFoldDB" id="A0A2S9VBP3"/>
<evidence type="ECO:0000256" key="15">
    <source>
        <dbReference type="ARBA" id="ARBA00048176"/>
    </source>
</evidence>
<evidence type="ECO:0000256" key="2">
    <source>
        <dbReference type="ARBA" id="ARBA00003002"/>
    </source>
</evidence>
<comment type="subunit">
    <text evidence="5 16">Heterotrimer of an alpha, a beta and a gamma subunit.</text>
</comment>
<evidence type="ECO:0000256" key="11">
    <source>
        <dbReference type="ARBA" id="ARBA00023053"/>
    </source>
</evidence>
<dbReference type="InterPro" id="IPR023424">
    <property type="entry name" value="OadG"/>
</dbReference>
<dbReference type="HAMAP" id="MF_00404">
    <property type="entry name" value="OadG"/>
    <property type="match status" value="1"/>
</dbReference>
<comment type="similarity">
    <text evidence="4 16 17">Belongs to the OadG family.</text>
</comment>
<accession>A0A2S9VBP3</accession>
<evidence type="ECO:0000256" key="16">
    <source>
        <dbReference type="HAMAP-Rule" id="MF_00404"/>
    </source>
</evidence>
<comment type="function">
    <text evidence="2 16 17">Catalyzes the decarboxylation of oxaloacetate coupled to Na(+) translocation.</text>
</comment>
<evidence type="ECO:0000256" key="7">
    <source>
        <dbReference type="ARBA" id="ARBA00022475"/>
    </source>
</evidence>
<evidence type="ECO:0000313" key="18">
    <source>
        <dbReference type="EMBL" id="PRO73725.1"/>
    </source>
</evidence>
<dbReference type="RefSeq" id="WP_105934471.1">
    <property type="nucleotide sequence ID" value="NZ_PVNP01000089.1"/>
</dbReference>
<dbReference type="EC" id="7.2.4.2" evidence="16"/>
<evidence type="ECO:0000256" key="10">
    <source>
        <dbReference type="ARBA" id="ARBA00022989"/>
    </source>
</evidence>
<dbReference type="OrthoDB" id="6215597at2"/>
<keyword evidence="13 16" id="KW-0472">Membrane</keyword>
<evidence type="ECO:0000256" key="5">
    <source>
        <dbReference type="ARBA" id="ARBA00011869"/>
    </source>
</evidence>
<evidence type="ECO:0000256" key="9">
    <source>
        <dbReference type="ARBA" id="ARBA00022967"/>
    </source>
</evidence>
<reference evidence="19" key="1">
    <citation type="journal article" date="2020" name="Int. J. Syst. Evol. Microbiol.">
        <title>Alteromonas alba sp. nov., a marine bacterium isolated from the seawater of the West Pacific Ocean.</title>
        <authorList>
            <person name="Sun C."/>
            <person name="Wu Y.-H."/>
            <person name="Xamxidin M."/>
            <person name="Cheng H."/>
            <person name="Xu X.-W."/>
        </authorList>
    </citation>
    <scope>NUCLEOTIDE SEQUENCE [LARGE SCALE GENOMIC DNA]</scope>
    <source>
        <strain evidence="19">190</strain>
    </source>
</reference>
<dbReference type="NCBIfam" id="TIGR01195">
    <property type="entry name" value="oadG_fam"/>
    <property type="match status" value="1"/>
</dbReference>
<dbReference type="InterPro" id="IPR005899">
    <property type="entry name" value="Na_pump_deCOase"/>
</dbReference>
<comment type="catalytic activity">
    <reaction evidence="15 16 17">
        <text>oxaloacetate + 2 Na(+)(in) + H(+) = pyruvate + 2 Na(+)(out) + CO2</text>
        <dbReference type="Rhea" id="RHEA:57724"/>
        <dbReference type="ChEBI" id="CHEBI:15361"/>
        <dbReference type="ChEBI" id="CHEBI:15378"/>
        <dbReference type="ChEBI" id="CHEBI:16452"/>
        <dbReference type="ChEBI" id="CHEBI:16526"/>
        <dbReference type="ChEBI" id="CHEBI:29101"/>
        <dbReference type="EC" id="7.2.4.2"/>
    </reaction>
</comment>
<evidence type="ECO:0000256" key="3">
    <source>
        <dbReference type="ARBA" id="ARBA00004162"/>
    </source>
</evidence>
<dbReference type="Pfam" id="PF04277">
    <property type="entry name" value="OAD_gamma"/>
    <property type="match status" value="1"/>
</dbReference>
<comment type="caution">
    <text evidence="18">The sequence shown here is derived from an EMBL/GenBank/DDBJ whole genome shotgun (WGS) entry which is preliminary data.</text>
</comment>
<keyword evidence="14 16" id="KW-0739">Sodium transport</keyword>
<evidence type="ECO:0000256" key="14">
    <source>
        <dbReference type="ARBA" id="ARBA00023201"/>
    </source>
</evidence>
<proteinExistence type="inferred from homology"/>
<comment type="subcellular location">
    <subcellularLocation>
        <location evidence="3 16 17">Cell membrane</location>
        <topology evidence="3 16 17">Single-pass membrane protein</topology>
    </subcellularLocation>
</comment>
<evidence type="ECO:0000256" key="4">
    <source>
        <dbReference type="ARBA" id="ARBA00005844"/>
    </source>
</evidence>
<keyword evidence="11 16" id="KW-0915">Sodium</keyword>
<dbReference type="EMBL" id="PVNP01000089">
    <property type="protein sequence ID" value="PRO73725.1"/>
    <property type="molecule type" value="Genomic_DNA"/>
</dbReference>
<evidence type="ECO:0000256" key="8">
    <source>
        <dbReference type="ARBA" id="ARBA00022692"/>
    </source>
</evidence>
<protein>
    <recommendedName>
        <fullName evidence="16">Probable oxaloacetate decarboxylase gamma chain</fullName>
        <ecNumber evidence="16">7.2.4.2</ecNumber>
    </recommendedName>
</protein>
<dbReference type="GO" id="GO:0015451">
    <property type="term" value="F:decarboxylation-driven active transmembrane transporter activity"/>
    <property type="evidence" value="ECO:0007669"/>
    <property type="project" value="UniProtKB-EC"/>
</dbReference>
<dbReference type="GO" id="GO:0015081">
    <property type="term" value="F:sodium ion transmembrane transporter activity"/>
    <property type="evidence" value="ECO:0007669"/>
    <property type="project" value="UniProtKB-UniRule"/>
</dbReference>
<comment type="cofactor">
    <cofactor evidence="1 16 17">
        <name>Na(+)</name>
        <dbReference type="ChEBI" id="CHEBI:29101"/>
    </cofactor>
</comment>
<evidence type="ECO:0000256" key="6">
    <source>
        <dbReference type="ARBA" id="ARBA00022448"/>
    </source>
</evidence>
<keyword evidence="6 16" id="KW-0813">Transport</keyword>